<dbReference type="AlphaFoldDB" id="A0A7X2ZF75"/>
<dbReference type="Proteomes" id="UP000450917">
    <property type="component" value="Unassembled WGS sequence"/>
</dbReference>
<comment type="caution">
    <text evidence="1">The sequence shown here is derived from an EMBL/GenBank/DDBJ whole genome shotgun (WGS) entry which is preliminary data.</text>
</comment>
<evidence type="ECO:0000313" key="1">
    <source>
        <dbReference type="EMBL" id="MUG73728.1"/>
    </source>
</evidence>
<organism evidence="1 2">
    <name type="scientific">Paenibacillus validus</name>
    <dbReference type="NCBI Taxonomy" id="44253"/>
    <lineage>
        <taxon>Bacteria</taxon>
        <taxon>Bacillati</taxon>
        <taxon>Bacillota</taxon>
        <taxon>Bacilli</taxon>
        <taxon>Bacillales</taxon>
        <taxon>Paenibacillaceae</taxon>
        <taxon>Paenibacillus</taxon>
    </lineage>
</organism>
<keyword evidence="2" id="KW-1185">Reference proteome</keyword>
<name>A0A7X2ZF75_9BACL</name>
<dbReference type="Gene3D" id="1.10.357.10">
    <property type="entry name" value="Tetracycline Repressor, domain 2"/>
    <property type="match status" value="1"/>
</dbReference>
<proteinExistence type="predicted"/>
<accession>A0A7X2ZF75</accession>
<dbReference type="EMBL" id="WNZX01000031">
    <property type="protein sequence ID" value="MUG73728.1"/>
    <property type="molecule type" value="Genomic_DNA"/>
</dbReference>
<evidence type="ECO:0000313" key="2">
    <source>
        <dbReference type="Proteomes" id="UP000450917"/>
    </source>
</evidence>
<reference evidence="1 2" key="1">
    <citation type="submission" date="2019-11" db="EMBL/GenBank/DDBJ databases">
        <title>Draft genome sequences of five Paenibacillus species of dairy origin.</title>
        <authorList>
            <person name="Olajide A.M."/>
            <person name="Chen S."/>
            <person name="Lapointe G."/>
        </authorList>
    </citation>
    <scope>NUCLEOTIDE SEQUENCE [LARGE SCALE GENOMIC DNA]</scope>
    <source>
        <strain evidence="1 2">2CS3</strain>
    </source>
</reference>
<sequence length="54" mass="6068">MSIEAIARTIISLIDGITCDAMQMDIQQLQIDSQIEVIIFYLQNVLGVKEEELA</sequence>
<gene>
    <name evidence="1" type="ORF">GNP93_24275</name>
</gene>
<protein>
    <submittedName>
        <fullName evidence="1">Uncharacterized protein</fullName>
    </submittedName>
</protein>